<dbReference type="InterPro" id="IPR005980">
    <property type="entry name" value="Nase_CF_NifB"/>
</dbReference>
<dbReference type="PROSITE" id="PS51918">
    <property type="entry name" value="RADICAL_SAM"/>
    <property type="match status" value="1"/>
</dbReference>
<name>A0ABM6EUB5_9CLOT</name>
<evidence type="ECO:0000256" key="2">
    <source>
        <dbReference type="ARBA" id="ARBA00003522"/>
    </source>
</evidence>
<dbReference type="SUPFAM" id="SSF53146">
    <property type="entry name" value="Nitrogenase accessory factor-like"/>
    <property type="match status" value="1"/>
</dbReference>
<proteinExistence type="inferred from homology"/>
<dbReference type="InterPro" id="IPR036105">
    <property type="entry name" value="DiNase_FeMo-co_biosyn_sf"/>
</dbReference>
<evidence type="ECO:0000256" key="10">
    <source>
        <dbReference type="ARBA" id="ARBA00023014"/>
    </source>
</evidence>
<keyword evidence="7" id="KW-0949">S-adenosyl-L-methionine</keyword>
<dbReference type="SFLD" id="SFLDG01068">
    <property type="entry name" value="FeMo_cofactor_biosynthesis_pro"/>
    <property type="match status" value="1"/>
</dbReference>
<dbReference type="Gene3D" id="3.30.420.130">
    <property type="entry name" value="Dinitrogenase iron-molybdenum cofactor biosynthesis domain"/>
    <property type="match status" value="1"/>
</dbReference>
<accession>A0ABM6EUB5</accession>
<evidence type="ECO:0000256" key="4">
    <source>
        <dbReference type="ARBA" id="ARBA00006804"/>
    </source>
</evidence>
<feature type="domain" description="Radical SAM core" evidence="15">
    <location>
        <begin position="24"/>
        <end position="266"/>
    </location>
</feature>
<evidence type="ECO:0000256" key="14">
    <source>
        <dbReference type="ARBA" id="ARBA00032102"/>
    </source>
</evidence>
<dbReference type="InterPro" id="IPR034165">
    <property type="entry name" value="NifB_C"/>
</dbReference>
<evidence type="ECO:0000256" key="9">
    <source>
        <dbReference type="ARBA" id="ARBA00023004"/>
    </source>
</evidence>
<dbReference type="Proteomes" id="UP000177894">
    <property type="component" value="Chromosome"/>
</dbReference>
<dbReference type="SMART" id="SM00729">
    <property type="entry name" value="Elp3"/>
    <property type="match status" value="1"/>
</dbReference>
<evidence type="ECO:0000313" key="16">
    <source>
        <dbReference type="EMBL" id="AOY76609.1"/>
    </source>
</evidence>
<dbReference type="InterPro" id="IPR003731">
    <property type="entry name" value="Di-Nase_FeMo-co_biosynth"/>
</dbReference>
<dbReference type="SFLD" id="SFLDS00029">
    <property type="entry name" value="Radical_SAM"/>
    <property type="match status" value="1"/>
</dbReference>
<dbReference type="Pfam" id="PF02579">
    <property type="entry name" value="Nitro_FeMo-Co"/>
    <property type="match status" value="1"/>
</dbReference>
<evidence type="ECO:0000256" key="12">
    <source>
        <dbReference type="ARBA" id="ARBA00023239"/>
    </source>
</evidence>
<dbReference type="SFLD" id="SFLDG01067">
    <property type="entry name" value="SPASM/twitch_domain_containing"/>
    <property type="match status" value="1"/>
</dbReference>
<protein>
    <recommendedName>
        <fullName evidence="5">FeMo cofactor biosynthesis protein NifB</fullName>
    </recommendedName>
    <alternativeName>
        <fullName evidence="14">Nitrogenase cofactor maturase NifB</fullName>
    </alternativeName>
    <alternativeName>
        <fullName evidence="13">Radical SAM assemblase NifB</fullName>
    </alternativeName>
</protein>
<gene>
    <name evidence="16" type="ORF">BJL90_12495</name>
</gene>
<dbReference type="NCBIfam" id="TIGR01290">
    <property type="entry name" value="nifB"/>
    <property type="match status" value="1"/>
</dbReference>
<dbReference type="EMBL" id="CP017603">
    <property type="protein sequence ID" value="AOY76609.1"/>
    <property type="molecule type" value="Genomic_DNA"/>
</dbReference>
<dbReference type="SFLD" id="SFLDF00281">
    <property type="entry name" value="FeMo_cofactor_biosynthesis_pro"/>
    <property type="match status" value="1"/>
</dbReference>
<comment type="cofactor">
    <cofactor evidence="1">
        <name>[4Fe-4S] cluster</name>
        <dbReference type="ChEBI" id="CHEBI:49883"/>
    </cofactor>
</comment>
<comment type="similarity">
    <text evidence="4">Belongs to the radical SAM superfamily. NifB family.</text>
</comment>
<evidence type="ECO:0000259" key="15">
    <source>
        <dbReference type="PROSITE" id="PS51918"/>
    </source>
</evidence>
<evidence type="ECO:0000256" key="7">
    <source>
        <dbReference type="ARBA" id="ARBA00022691"/>
    </source>
</evidence>
<dbReference type="CDD" id="cd00852">
    <property type="entry name" value="NifB"/>
    <property type="match status" value="1"/>
</dbReference>
<evidence type="ECO:0000256" key="8">
    <source>
        <dbReference type="ARBA" id="ARBA00022723"/>
    </source>
</evidence>
<dbReference type="Gene3D" id="3.20.20.70">
    <property type="entry name" value="Aldolase class I"/>
    <property type="match status" value="1"/>
</dbReference>
<evidence type="ECO:0000256" key="11">
    <source>
        <dbReference type="ARBA" id="ARBA00023231"/>
    </source>
</evidence>
<evidence type="ECO:0000256" key="6">
    <source>
        <dbReference type="ARBA" id="ARBA00022485"/>
    </source>
</evidence>
<dbReference type="SUPFAM" id="SSF102114">
    <property type="entry name" value="Radical SAM enzymes"/>
    <property type="match status" value="1"/>
</dbReference>
<dbReference type="Pfam" id="PF04055">
    <property type="entry name" value="Radical_SAM"/>
    <property type="match status" value="1"/>
</dbReference>
<evidence type="ECO:0000256" key="13">
    <source>
        <dbReference type="ARBA" id="ARBA00030926"/>
    </source>
</evidence>
<dbReference type="InterPro" id="IPR006638">
    <property type="entry name" value="Elp3/MiaA/NifB-like_rSAM"/>
</dbReference>
<keyword evidence="11" id="KW-0535">Nitrogen fixation</keyword>
<dbReference type="PROSITE" id="PS01305">
    <property type="entry name" value="MOAA_NIFB_PQQE"/>
    <property type="match status" value="1"/>
</dbReference>
<keyword evidence="8" id="KW-0479">Metal-binding</keyword>
<evidence type="ECO:0000313" key="17">
    <source>
        <dbReference type="Proteomes" id="UP000177894"/>
    </source>
</evidence>
<keyword evidence="6" id="KW-0004">4Fe-4S</keyword>
<organism evidence="16 17">
    <name type="scientific">Clostridium formicaceticum</name>
    <dbReference type="NCBI Taxonomy" id="1497"/>
    <lineage>
        <taxon>Bacteria</taxon>
        <taxon>Bacillati</taxon>
        <taxon>Bacillota</taxon>
        <taxon>Clostridia</taxon>
        <taxon>Eubacteriales</taxon>
        <taxon>Clostridiaceae</taxon>
        <taxon>Clostridium</taxon>
    </lineage>
</organism>
<dbReference type="InterPro" id="IPR058240">
    <property type="entry name" value="rSAM_sf"/>
</dbReference>
<evidence type="ECO:0000256" key="5">
    <source>
        <dbReference type="ARBA" id="ARBA00021702"/>
    </source>
</evidence>
<dbReference type="CDD" id="cd01335">
    <property type="entry name" value="Radical_SAM"/>
    <property type="match status" value="1"/>
</dbReference>
<keyword evidence="17" id="KW-1185">Reference proteome</keyword>
<evidence type="ECO:0000256" key="1">
    <source>
        <dbReference type="ARBA" id="ARBA00001966"/>
    </source>
</evidence>
<dbReference type="InterPro" id="IPR000385">
    <property type="entry name" value="MoaA_NifB_PqqE_Fe-S-bd_CS"/>
</dbReference>
<dbReference type="InterPro" id="IPR007197">
    <property type="entry name" value="rSAM"/>
</dbReference>
<keyword evidence="10" id="KW-0411">Iron-sulfur</keyword>
<comment type="pathway">
    <text evidence="3">Cofactor biosynthesis; Fe-Mo cofactor biosynthesis.</text>
</comment>
<keyword evidence="9" id="KW-0408">Iron</keyword>
<comment type="function">
    <text evidence="2">Involved in the biosynthesis of the iron-molybdenum cofactor (FeMo-co or M-cluster) found in the dinitrogenase enzyme of the nitrogenase complex in nitrogen-fixing microorganisms. NifB catalyzes the crucial step of radical SAM-dependent carbide insertion that occurs concomitant with the insertion of a 9th sulfur and the rearrangement/coupling of two [4Fe-4S] clusters into a [8Fe-9S-C] cluster, the precursor to the M-cluster.</text>
</comment>
<sequence length="414" mass="47247">MMEEKWTTEVREKTEKHPCYCDTAHKYARMHIPVAPKCNIQCNYCNRKYDCLNESRPGVTSEILKPEEALEKYKMVKEKIENLMVVGIAGPGDALANFQETKRSIELIKEYDPNVTFCLSTNGLMLPEYAEEIYQLGITHITVTINAIDPKIAAKIYSKICYEDKIYTGEEAGKLLIEKQLIGLKLMQEKGIVCKVNMVMIKGINENHIEKVVKKVRELGVYMSNIMPLIPAAGSKFEDMKLVSNGELNALRKKCSIDLKQMYHCRQCRADAIGMLGEDVSLDFRKGGCGYKMDQPVTQQEYTVAVASKTGRLIDQHFGHVKEFLIYKYSNDEIKFIEKRPVDQYCRGIEDCEDTENKIEKIMKVIGDCNLVLCLRIGNAPKKNLEDKNMYIIETYEEIEKGILKAVNELKAAS</sequence>
<reference evidence="16 17" key="1">
    <citation type="submission" date="2016-10" db="EMBL/GenBank/DDBJ databases">
        <title>Complete Genome Sequence of Acetogen Clostridium formicoaceticum ATCC 27076.</title>
        <authorList>
            <person name="Bao T."/>
            <person name="Cheng C."/>
            <person name="Zhao J."/>
            <person name="Yang S.-T."/>
            <person name="Wang J."/>
            <person name="Wang M."/>
        </authorList>
    </citation>
    <scope>NUCLEOTIDE SEQUENCE [LARGE SCALE GENOMIC DNA]</scope>
    <source>
        <strain evidence="16 17">ATCC 27076</strain>
    </source>
</reference>
<keyword evidence="12" id="KW-0456">Lyase</keyword>
<dbReference type="PANTHER" id="PTHR43787">
    <property type="entry name" value="FEMO COFACTOR BIOSYNTHESIS PROTEIN NIFB-RELATED"/>
    <property type="match status" value="1"/>
</dbReference>
<dbReference type="InterPro" id="IPR013785">
    <property type="entry name" value="Aldolase_TIM"/>
</dbReference>
<dbReference type="PANTHER" id="PTHR43787:SF13">
    <property type="entry name" value="FEMO COFACTOR BIOSYNTHESIS PROTEIN NIFB"/>
    <property type="match status" value="1"/>
</dbReference>
<evidence type="ECO:0000256" key="3">
    <source>
        <dbReference type="ARBA" id="ARBA00005155"/>
    </source>
</evidence>